<dbReference type="Pfam" id="PF06014">
    <property type="entry name" value="YqgQ-like"/>
    <property type="match status" value="1"/>
</dbReference>
<dbReference type="SUPFAM" id="SSF158379">
    <property type="entry name" value="YqgQ-like"/>
    <property type="match status" value="1"/>
</dbReference>
<keyword evidence="2" id="KW-1185">Reference proteome</keyword>
<comment type="caution">
    <text evidence="1">The sequence shown here is derived from an EMBL/GenBank/DDBJ whole genome shotgun (WGS) entry which is preliminary data.</text>
</comment>
<dbReference type="EMBL" id="MLQQ01000001">
    <property type="protein sequence ID" value="OIJ16084.1"/>
    <property type="molecule type" value="Genomic_DNA"/>
</dbReference>
<dbReference type="Proteomes" id="UP000180098">
    <property type="component" value="Unassembled WGS sequence"/>
</dbReference>
<dbReference type="AlphaFoldDB" id="A0A1S2LUS9"/>
<evidence type="ECO:0008006" key="3">
    <source>
        <dbReference type="Google" id="ProtNLM"/>
    </source>
</evidence>
<protein>
    <recommendedName>
        <fullName evidence="3">Cytosolic protein</fullName>
    </recommendedName>
</protein>
<name>A0A1S2LUS9_9BACI</name>
<accession>A0A1S2LUS9</accession>
<dbReference type="InterPro" id="IPR009256">
    <property type="entry name" value="YqgQ-like"/>
</dbReference>
<dbReference type="InterPro" id="IPR023164">
    <property type="entry name" value="YqgQ-like_sf"/>
</dbReference>
<dbReference type="Gene3D" id="1.10.287.760">
    <property type="entry name" value="YqgQ-like"/>
    <property type="match status" value="1"/>
</dbReference>
<dbReference type="OrthoDB" id="2361671at2"/>
<evidence type="ECO:0000313" key="1">
    <source>
        <dbReference type="EMBL" id="OIJ16084.1"/>
    </source>
</evidence>
<proteinExistence type="predicted"/>
<organism evidence="1 2">
    <name type="scientific">Anaerobacillus arseniciselenatis</name>
    <dbReference type="NCBI Taxonomy" id="85682"/>
    <lineage>
        <taxon>Bacteria</taxon>
        <taxon>Bacillati</taxon>
        <taxon>Bacillota</taxon>
        <taxon>Bacilli</taxon>
        <taxon>Bacillales</taxon>
        <taxon>Bacillaceae</taxon>
        <taxon>Anaerobacillus</taxon>
    </lineage>
</organism>
<dbReference type="RefSeq" id="WP_071312009.1">
    <property type="nucleotide sequence ID" value="NZ_MLQQ01000001.1"/>
</dbReference>
<evidence type="ECO:0000313" key="2">
    <source>
        <dbReference type="Proteomes" id="UP000180098"/>
    </source>
</evidence>
<sequence length="67" mass="7922">MNSIYDLRQFLQKCGAFVYTGDRLGDLELFEIELKQLYEWNMIDVKTFQQGMLIIKKEISDVKKAKS</sequence>
<reference evidence="1 2" key="1">
    <citation type="submission" date="2016-10" db="EMBL/GenBank/DDBJ databases">
        <title>Draft genome sequences of four alkaliphilic bacteria belonging to the Anaerobacillus genus.</title>
        <authorList>
            <person name="Bassil N.M."/>
            <person name="Lloyd J.R."/>
        </authorList>
    </citation>
    <scope>NUCLEOTIDE SEQUENCE [LARGE SCALE GENOMIC DNA]</scope>
    <source>
        <strain evidence="1 2">DSM 15340</strain>
    </source>
</reference>
<gene>
    <name evidence="1" type="ORF">BKP35_03640</name>
</gene>